<sequence>MSGKTTTTTITTNPATTITSGGQPHHPGFGNGTIAVQIPMKDNGGWSGTVCKNFHQDCTKCALGAQKLTNDLQKIYKLITTSKHSVWARSAPIPQKANVCPLNGIISTTRKSFKTEQELLDCKYGTNSSETFSIHVKRNKVVEKEERHPRSGFSFVREGGIGPAEAPSRTNTRGPTGIRDRSQLTVIASVHVRGKEASDRGSFSVRKRSRLPVEYHKTVAKTQPSRLSMEGTNETKSNTNTAQTASSDAVKSTAGPNESLWGTYNGPWPYKCATQLPDEEVLPRLRRYLELGERRLPIFLKTIEELEPTDRLAIVAAINACASSIFNQCSVVRGHWERTYQPDLTTPNNIEKLRKFAKITKNLGHIRLLPHLEDLVAQGKKTEACELLKSIRRLAHVNKNTPRRLRTQKDTLDRTPPTKRNSVDDAPTPELKKVKTEVDPSELPSLKTLIPSLIHELAEESAAATPLKTDVTPAPAATPAPSAATAIASATHDDTPLMREIRLLHQELFVMKQRLHWYEHRYATDAAGMSVAPEFPHAMAVYPPRHMVAPHGSIMMPSSYRPEPVWERRPTIHLMTNPNNDN</sequence>
<evidence type="ECO:0000256" key="1">
    <source>
        <dbReference type="SAM" id="MobiDB-lite"/>
    </source>
</evidence>
<feature type="compositionally biased region" description="Low complexity" evidence="1">
    <location>
        <begin position="1"/>
        <end position="19"/>
    </location>
</feature>
<comment type="caution">
    <text evidence="2">The sequence shown here is derived from an EMBL/GenBank/DDBJ whole genome shotgun (WGS) entry which is preliminary data.</text>
</comment>
<name>A0A2P6NH12_9EUKA</name>
<keyword evidence="3" id="KW-1185">Reference proteome</keyword>
<dbReference type="Proteomes" id="UP000241769">
    <property type="component" value="Unassembled WGS sequence"/>
</dbReference>
<accession>A0A2P6NH12</accession>
<feature type="region of interest" description="Disordered" evidence="1">
    <location>
        <begin position="221"/>
        <end position="258"/>
    </location>
</feature>
<evidence type="ECO:0000313" key="3">
    <source>
        <dbReference type="Proteomes" id="UP000241769"/>
    </source>
</evidence>
<feature type="region of interest" description="Disordered" evidence="1">
    <location>
        <begin position="398"/>
        <end position="440"/>
    </location>
</feature>
<organism evidence="2 3">
    <name type="scientific">Planoprotostelium fungivorum</name>
    <dbReference type="NCBI Taxonomy" id="1890364"/>
    <lineage>
        <taxon>Eukaryota</taxon>
        <taxon>Amoebozoa</taxon>
        <taxon>Evosea</taxon>
        <taxon>Variosea</taxon>
        <taxon>Cavosteliida</taxon>
        <taxon>Cavosteliaceae</taxon>
        <taxon>Planoprotostelium</taxon>
    </lineage>
</organism>
<protein>
    <submittedName>
        <fullName evidence="2">Uncharacterized protein</fullName>
    </submittedName>
</protein>
<feature type="region of interest" description="Disordered" evidence="1">
    <location>
        <begin position="1"/>
        <end position="28"/>
    </location>
</feature>
<dbReference type="EMBL" id="MDYQ01000086">
    <property type="protein sequence ID" value="PRP83229.1"/>
    <property type="molecule type" value="Genomic_DNA"/>
</dbReference>
<proteinExistence type="predicted"/>
<dbReference type="InParanoid" id="A0A2P6NH12"/>
<feature type="region of interest" description="Disordered" evidence="1">
    <location>
        <begin position="148"/>
        <end position="178"/>
    </location>
</feature>
<dbReference type="AlphaFoldDB" id="A0A2P6NH12"/>
<reference evidence="2 3" key="1">
    <citation type="journal article" date="2018" name="Genome Biol. Evol.">
        <title>Multiple Roots of Fruiting Body Formation in Amoebozoa.</title>
        <authorList>
            <person name="Hillmann F."/>
            <person name="Forbes G."/>
            <person name="Novohradska S."/>
            <person name="Ferling I."/>
            <person name="Riege K."/>
            <person name="Groth M."/>
            <person name="Westermann M."/>
            <person name="Marz M."/>
            <person name="Spaller T."/>
            <person name="Winckler T."/>
            <person name="Schaap P."/>
            <person name="Glockner G."/>
        </authorList>
    </citation>
    <scope>NUCLEOTIDE SEQUENCE [LARGE SCALE GENOMIC DNA]</scope>
    <source>
        <strain evidence="2 3">Jena</strain>
    </source>
</reference>
<gene>
    <name evidence="2" type="ORF">PROFUN_09441</name>
</gene>
<evidence type="ECO:0000313" key="2">
    <source>
        <dbReference type="EMBL" id="PRP83229.1"/>
    </source>
</evidence>